<dbReference type="RefSeq" id="WP_242948449.1">
    <property type="nucleotide sequence ID" value="NZ_FOKI01000038.1"/>
</dbReference>
<evidence type="ECO:0000256" key="1">
    <source>
        <dbReference type="SAM" id="MobiDB-lite"/>
    </source>
</evidence>
<dbReference type="Proteomes" id="UP000198619">
    <property type="component" value="Unassembled WGS sequence"/>
</dbReference>
<evidence type="ECO:0000313" key="3">
    <source>
        <dbReference type="Proteomes" id="UP000198619"/>
    </source>
</evidence>
<organism evidence="2 3">
    <name type="scientific">Clostridium frigidicarnis</name>
    <dbReference type="NCBI Taxonomy" id="84698"/>
    <lineage>
        <taxon>Bacteria</taxon>
        <taxon>Bacillati</taxon>
        <taxon>Bacillota</taxon>
        <taxon>Clostridia</taxon>
        <taxon>Eubacteriales</taxon>
        <taxon>Clostridiaceae</taxon>
        <taxon>Clostridium</taxon>
    </lineage>
</organism>
<evidence type="ECO:0000313" key="2">
    <source>
        <dbReference type="EMBL" id="SFB38166.1"/>
    </source>
</evidence>
<dbReference type="EMBL" id="FOKI01000038">
    <property type="protein sequence ID" value="SFB38166.1"/>
    <property type="molecule type" value="Genomic_DNA"/>
</dbReference>
<sequence length="247" mass="27936">MPKYYQERKIGKSGTSRGVDGMSNNINEVSWKMEQLWQGCISASIAHAIMVAHYPELSNEHSWDGINYNIQDNEGARGTITFNSEYCVGAFRNDNSDRIKTINNAKQAKEYFVGAPKDVVNLAENEALQNLLENVEGKAVPIITTAFWGVGENIFTIDSEEAMHQNGVFLLERQLMDFDSSIESWAEYYDMSLKQCDLLKTIFNKKINPKVGDIILSKDDIQQIGTSDINGLEESRISFEEIGIMWE</sequence>
<name>A0A1I1ALD0_9CLOT</name>
<accession>A0A1I1ALD0</accession>
<feature type="region of interest" description="Disordered" evidence="1">
    <location>
        <begin position="1"/>
        <end position="21"/>
    </location>
</feature>
<reference evidence="2 3" key="1">
    <citation type="submission" date="2016-10" db="EMBL/GenBank/DDBJ databases">
        <authorList>
            <person name="de Groot N.N."/>
        </authorList>
    </citation>
    <scope>NUCLEOTIDE SEQUENCE [LARGE SCALE GENOMIC DNA]</scope>
    <source>
        <strain evidence="2 3">DSM 12271</strain>
    </source>
</reference>
<protein>
    <submittedName>
        <fullName evidence="2">Uncharacterized protein</fullName>
    </submittedName>
</protein>
<proteinExistence type="predicted"/>
<gene>
    <name evidence="2" type="ORF">SAMN04488528_103835</name>
</gene>
<dbReference type="AlphaFoldDB" id="A0A1I1ALD0"/>
<feature type="compositionally biased region" description="Basic and acidic residues" evidence="1">
    <location>
        <begin position="1"/>
        <end position="10"/>
    </location>
</feature>
<keyword evidence="3" id="KW-1185">Reference proteome</keyword>